<protein>
    <recommendedName>
        <fullName evidence="6">phosphatidate cytidylyltransferase</fullName>
        <ecNumber evidence="6">2.7.7.41</ecNumber>
    </recommendedName>
    <alternativeName>
        <fullName evidence="16">CDP-diacylglycerol synthase</fullName>
    </alternativeName>
    <alternativeName>
        <fullName evidence="17">CDP-diglyceride pyrophosphorylase</fullName>
    </alternativeName>
    <alternativeName>
        <fullName evidence="18">CDP-diglyceride synthase</fullName>
    </alternativeName>
</protein>
<reference evidence="23" key="1">
    <citation type="submission" date="2023-08" db="EMBL/GenBank/DDBJ databases">
        <title>Reference Genome Resource for the Citrus Pathogen Phytophthora citrophthora.</title>
        <authorList>
            <person name="Moller H."/>
            <person name="Coetzee B."/>
            <person name="Rose L.J."/>
            <person name="Van Niekerk J.M."/>
        </authorList>
    </citation>
    <scope>NUCLEOTIDE SEQUENCE</scope>
    <source>
        <strain evidence="23">STE-U-9442</strain>
    </source>
</reference>
<dbReference type="SUPFAM" id="SSF54928">
    <property type="entry name" value="RNA-binding domain, RBD"/>
    <property type="match status" value="2"/>
</dbReference>
<comment type="subcellular location">
    <subcellularLocation>
        <location evidence="2">Membrane</location>
        <topology evidence="2">Multi-pass membrane protein</topology>
    </subcellularLocation>
</comment>
<organism evidence="23 24">
    <name type="scientific">Phytophthora citrophthora</name>
    <dbReference type="NCBI Taxonomy" id="4793"/>
    <lineage>
        <taxon>Eukaryota</taxon>
        <taxon>Sar</taxon>
        <taxon>Stramenopiles</taxon>
        <taxon>Oomycota</taxon>
        <taxon>Peronosporomycetes</taxon>
        <taxon>Peronosporales</taxon>
        <taxon>Peronosporaceae</taxon>
        <taxon>Phytophthora</taxon>
    </lineage>
</organism>
<accession>A0AAD9GGL0</accession>
<evidence type="ECO:0000256" key="10">
    <source>
        <dbReference type="ARBA" id="ARBA00022695"/>
    </source>
</evidence>
<evidence type="ECO:0000256" key="21">
    <source>
        <dbReference type="SAM" id="Phobius"/>
    </source>
</evidence>
<evidence type="ECO:0000256" key="4">
    <source>
        <dbReference type="ARBA" id="ARBA00005189"/>
    </source>
</evidence>
<feature type="compositionally biased region" description="Acidic residues" evidence="20">
    <location>
        <begin position="485"/>
        <end position="497"/>
    </location>
</feature>
<dbReference type="InterPro" id="IPR000504">
    <property type="entry name" value="RRM_dom"/>
</dbReference>
<dbReference type="EMBL" id="JASMQC010000018">
    <property type="protein sequence ID" value="KAK1938040.1"/>
    <property type="molecule type" value="Genomic_DNA"/>
</dbReference>
<dbReference type="PROSITE" id="PS50102">
    <property type="entry name" value="RRM"/>
    <property type="match status" value="2"/>
</dbReference>
<evidence type="ECO:0000256" key="13">
    <source>
        <dbReference type="ARBA" id="ARBA00023136"/>
    </source>
</evidence>
<evidence type="ECO:0000256" key="16">
    <source>
        <dbReference type="ARBA" id="ARBA00029893"/>
    </source>
</evidence>
<gene>
    <name evidence="23" type="ORF">P3T76_009190</name>
</gene>
<keyword evidence="12" id="KW-0443">Lipid metabolism</keyword>
<evidence type="ECO:0000256" key="12">
    <source>
        <dbReference type="ARBA" id="ARBA00023098"/>
    </source>
</evidence>
<feature type="transmembrane region" description="Helical" evidence="21">
    <location>
        <begin position="152"/>
        <end position="171"/>
    </location>
</feature>
<evidence type="ECO:0000256" key="19">
    <source>
        <dbReference type="PROSITE-ProRule" id="PRU00176"/>
    </source>
</evidence>
<dbReference type="Gene3D" id="3.30.70.330">
    <property type="match status" value="3"/>
</dbReference>
<keyword evidence="11 21" id="KW-1133">Transmembrane helix</keyword>
<feature type="region of interest" description="Disordered" evidence="20">
    <location>
        <begin position="571"/>
        <end position="591"/>
    </location>
</feature>
<proteinExistence type="inferred from homology"/>
<keyword evidence="8" id="KW-0808">Transferase</keyword>
<feature type="domain" description="RRM" evidence="22">
    <location>
        <begin position="757"/>
        <end position="838"/>
    </location>
</feature>
<feature type="region of interest" description="Disordered" evidence="20">
    <location>
        <begin position="483"/>
        <end position="507"/>
    </location>
</feature>
<evidence type="ECO:0000256" key="3">
    <source>
        <dbReference type="ARBA" id="ARBA00005119"/>
    </source>
</evidence>
<keyword evidence="13 21" id="KW-0472">Membrane</keyword>
<evidence type="ECO:0000256" key="11">
    <source>
        <dbReference type="ARBA" id="ARBA00022989"/>
    </source>
</evidence>
<evidence type="ECO:0000256" key="15">
    <source>
        <dbReference type="ARBA" id="ARBA00023264"/>
    </source>
</evidence>
<feature type="transmembrane region" description="Helical" evidence="21">
    <location>
        <begin position="29"/>
        <end position="53"/>
    </location>
</feature>
<dbReference type="GO" id="GO:0008654">
    <property type="term" value="P:phospholipid biosynthetic process"/>
    <property type="evidence" value="ECO:0007669"/>
    <property type="project" value="UniProtKB-KW"/>
</dbReference>
<dbReference type="GO" id="GO:0003723">
    <property type="term" value="F:RNA binding"/>
    <property type="evidence" value="ECO:0007669"/>
    <property type="project" value="UniProtKB-UniRule"/>
</dbReference>
<dbReference type="InterPro" id="IPR016720">
    <property type="entry name" value="PC_Trfase_euk"/>
</dbReference>
<dbReference type="CDD" id="cd12239">
    <property type="entry name" value="RRM2_RBM40_like"/>
    <property type="match status" value="1"/>
</dbReference>
<dbReference type="SMART" id="SM00360">
    <property type="entry name" value="RRM"/>
    <property type="match status" value="3"/>
</dbReference>
<dbReference type="EC" id="2.7.7.41" evidence="6"/>
<keyword evidence="10 23" id="KW-0548">Nucleotidyltransferase</keyword>
<feature type="region of interest" description="Disordered" evidence="20">
    <location>
        <begin position="342"/>
        <end position="372"/>
    </location>
</feature>
<dbReference type="Pfam" id="PF01148">
    <property type="entry name" value="CTP_transf_1"/>
    <property type="match status" value="1"/>
</dbReference>
<evidence type="ECO:0000256" key="20">
    <source>
        <dbReference type="SAM" id="MobiDB-lite"/>
    </source>
</evidence>
<evidence type="ECO:0000256" key="1">
    <source>
        <dbReference type="ARBA" id="ARBA00001698"/>
    </source>
</evidence>
<keyword evidence="7" id="KW-0444">Lipid biosynthesis</keyword>
<evidence type="ECO:0000256" key="2">
    <source>
        <dbReference type="ARBA" id="ARBA00004141"/>
    </source>
</evidence>
<keyword evidence="15" id="KW-1208">Phospholipid metabolism</keyword>
<evidence type="ECO:0000259" key="22">
    <source>
        <dbReference type="PROSITE" id="PS50102"/>
    </source>
</evidence>
<evidence type="ECO:0000256" key="18">
    <source>
        <dbReference type="ARBA" id="ARBA00033406"/>
    </source>
</evidence>
<dbReference type="InterPro" id="IPR012677">
    <property type="entry name" value="Nucleotide-bd_a/b_plait_sf"/>
</dbReference>
<keyword evidence="9 21" id="KW-0812">Transmembrane</keyword>
<evidence type="ECO:0000256" key="9">
    <source>
        <dbReference type="ARBA" id="ARBA00022692"/>
    </source>
</evidence>
<dbReference type="PANTHER" id="PTHR13773">
    <property type="entry name" value="PHOSPHATIDATE CYTIDYLYLTRANSFERASE"/>
    <property type="match status" value="1"/>
</dbReference>
<evidence type="ECO:0000256" key="17">
    <source>
        <dbReference type="ARBA" id="ARBA00032396"/>
    </source>
</evidence>
<evidence type="ECO:0000256" key="7">
    <source>
        <dbReference type="ARBA" id="ARBA00022516"/>
    </source>
</evidence>
<dbReference type="GO" id="GO:0005789">
    <property type="term" value="C:endoplasmic reticulum membrane"/>
    <property type="evidence" value="ECO:0007669"/>
    <property type="project" value="TreeGrafter"/>
</dbReference>
<keyword evidence="19" id="KW-0694">RNA-binding</keyword>
<feature type="domain" description="RRM" evidence="22">
    <location>
        <begin position="638"/>
        <end position="716"/>
    </location>
</feature>
<evidence type="ECO:0000256" key="5">
    <source>
        <dbReference type="ARBA" id="ARBA00010185"/>
    </source>
</evidence>
<evidence type="ECO:0000256" key="8">
    <source>
        <dbReference type="ARBA" id="ARBA00022679"/>
    </source>
</evidence>
<sequence>MGQYTWTIVTLGLIVFQMKYVLTNIFNGLFWFLFPVSLVICNDCFAFFCGKLFGRKFIKTPFLRLSPNKTWEGFIGAFICTIIYAFFSSAFISQFSWLTCPVESFEFKLIPDPLTCTPRDVFLPHFYDVPVSIARVIGFSQIQLLPIQLHSFWFAIFASVVSPFGGFYASAIKRTYNLKDFDSVIPGHGGVMDRMDCQLITNCFTTVYFNTFIRSSTPSVAMILNLVAQLTIDQKQDVLRAIQEMLQDERIALRVRNLPAVLSTEAITSLFSHYGATSVRVLHRRNTTSSGKEPGAAASKQLQKVVATFATREAQLNAQKRLHALELAGHCLQVEVVGDGAATTSKEAKPEPVEVRESFTVSTQPPLPKGLPPPLPPTAPMQNPLFMPVPIAPHLGLNYAPSPLIEYKYPKATESIVRNIANALIALPRFYTQVLHLMNKMNLPTPFEENAIPGRFSVKVNSLQERGEKKSLKRRRVDENVNEQIVEEEDEEDEENDNVAGNGNRLDEVYPPQALQLSETKTGMDKVDQKLSVQEDEALPDLIGKPLPRQNKLSSVKTNSSLNMTFQLGSDVQSHHDEHRSTRPGVITEDEVNRQRLRPEGMYTLASVASDVHLPPFMRTDFLKEPLMSTYTRGSPSRTTMVTNIAHGVDEKDLRSVFGYVLPMDMELDSMDISLLPAKSSALITFPNEELAVAAVTKLHGVQLEGKVMIVSFHSYSEALPVIERWSLQELASKRLPEAELVSEKVMKTYQRGQPSNSLYVKNLAKTVELADLYAVFGAVLPADSRLEVLNIRHFTSGRMKCQAFVTYPAIDLASSALLQVHGVVLKDKPLIVCFRKPQPDRA</sequence>
<dbReference type="PANTHER" id="PTHR13773:SF8">
    <property type="entry name" value="PHOSPHATIDATE CYTIDYLYLTRANSFERASE, PHOTORECEPTOR-SPECIFIC"/>
    <property type="match status" value="1"/>
</dbReference>
<evidence type="ECO:0000313" key="23">
    <source>
        <dbReference type="EMBL" id="KAK1938040.1"/>
    </source>
</evidence>
<evidence type="ECO:0000313" key="24">
    <source>
        <dbReference type="Proteomes" id="UP001259832"/>
    </source>
</evidence>
<dbReference type="AlphaFoldDB" id="A0AAD9GGL0"/>
<comment type="caution">
    <text evidence="23">The sequence shown here is derived from an EMBL/GenBank/DDBJ whole genome shotgun (WGS) entry which is preliminary data.</text>
</comment>
<feature type="transmembrane region" description="Helical" evidence="21">
    <location>
        <begin position="74"/>
        <end position="97"/>
    </location>
</feature>
<feature type="compositionally biased region" description="Basic and acidic residues" evidence="20">
    <location>
        <begin position="346"/>
        <end position="357"/>
    </location>
</feature>
<dbReference type="InterPro" id="IPR035979">
    <property type="entry name" value="RBD_domain_sf"/>
</dbReference>
<keyword evidence="24" id="KW-1185">Reference proteome</keyword>
<comment type="pathway">
    <text evidence="4">Lipid metabolism.</text>
</comment>
<comment type="catalytic activity">
    <reaction evidence="1">
        <text>a 1,2-diacyl-sn-glycero-3-phosphate + CTP + H(+) = a CDP-1,2-diacyl-sn-glycerol + diphosphate</text>
        <dbReference type="Rhea" id="RHEA:16229"/>
        <dbReference type="ChEBI" id="CHEBI:15378"/>
        <dbReference type="ChEBI" id="CHEBI:33019"/>
        <dbReference type="ChEBI" id="CHEBI:37563"/>
        <dbReference type="ChEBI" id="CHEBI:58332"/>
        <dbReference type="ChEBI" id="CHEBI:58608"/>
        <dbReference type="EC" id="2.7.7.41"/>
    </reaction>
</comment>
<dbReference type="GO" id="GO:0004605">
    <property type="term" value="F:phosphatidate cytidylyltransferase activity"/>
    <property type="evidence" value="ECO:0007669"/>
    <property type="project" value="UniProtKB-EC"/>
</dbReference>
<comment type="similarity">
    <text evidence="5">Belongs to the CDS family.</text>
</comment>
<comment type="pathway">
    <text evidence="3">Phospholipid metabolism; CDP-diacylglycerol biosynthesis; CDP-diacylglycerol from sn-glycerol 3-phosphate: step 3/3.</text>
</comment>
<dbReference type="Proteomes" id="UP001259832">
    <property type="component" value="Unassembled WGS sequence"/>
</dbReference>
<evidence type="ECO:0000256" key="14">
    <source>
        <dbReference type="ARBA" id="ARBA00023209"/>
    </source>
</evidence>
<name>A0AAD9GGL0_9STRA</name>
<evidence type="ECO:0000256" key="6">
    <source>
        <dbReference type="ARBA" id="ARBA00012487"/>
    </source>
</evidence>
<keyword evidence="14" id="KW-0594">Phospholipid biosynthesis</keyword>